<proteinExistence type="predicted"/>
<feature type="region of interest" description="Disordered" evidence="1">
    <location>
        <begin position="382"/>
        <end position="566"/>
    </location>
</feature>
<keyword evidence="4" id="KW-1185">Reference proteome</keyword>
<reference evidence="3" key="1">
    <citation type="journal article" date="2021" name="bioRxiv">
        <title>Whole Genome Assembly and Annotation of Northern Wild Rice, Zizania palustris L., Supports a Whole Genome Duplication in the Zizania Genus.</title>
        <authorList>
            <person name="Haas M."/>
            <person name="Kono T."/>
            <person name="Macchietto M."/>
            <person name="Millas R."/>
            <person name="McGilp L."/>
            <person name="Shao M."/>
            <person name="Duquette J."/>
            <person name="Hirsch C.N."/>
            <person name="Kimball J."/>
        </authorList>
    </citation>
    <scope>NUCLEOTIDE SEQUENCE</scope>
    <source>
        <tissue evidence="3">Fresh leaf tissue</tissue>
    </source>
</reference>
<feature type="compositionally biased region" description="Polar residues" evidence="1">
    <location>
        <begin position="471"/>
        <end position="482"/>
    </location>
</feature>
<dbReference type="InterPro" id="IPR001005">
    <property type="entry name" value="SANT/Myb"/>
</dbReference>
<feature type="compositionally biased region" description="Polar residues" evidence="1">
    <location>
        <begin position="382"/>
        <end position="400"/>
    </location>
</feature>
<organism evidence="3 4">
    <name type="scientific">Zizania palustris</name>
    <name type="common">Northern wild rice</name>
    <dbReference type="NCBI Taxonomy" id="103762"/>
    <lineage>
        <taxon>Eukaryota</taxon>
        <taxon>Viridiplantae</taxon>
        <taxon>Streptophyta</taxon>
        <taxon>Embryophyta</taxon>
        <taxon>Tracheophyta</taxon>
        <taxon>Spermatophyta</taxon>
        <taxon>Magnoliopsida</taxon>
        <taxon>Liliopsida</taxon>
        <taxon>Poales</taxon>
        <taxon>Poaceae</taxon>
        <taxon>BOP clade</taxon>
        <taxon>Oryzoideae</taxon>
        <taxon>Oryzeae</taxon>
        <taxon>Zizaniinae</taxon>
        <taxon>Zizania</taxon>
    </lineage>
</organism>
<feature type="compositionally biased region" description="Basic and acidic residues" evidence="1">
    <location>
        <begin position="440"/>
        <end position="464"/>
    </location>
</feature>
<evidence type="ECO:0000256" key="1">
    <source>
        <dbReference type="SAM" id="MobiDB-lite"/>
    </source>
</evidence>
<dbReference type="CDD" id="cd15489">
    <property type="entry name" value="PHD_SF"/>
    <property type="match status" value="1"/>
</dbReference>
<sequence length="638" mass="71128">MFEQENSDKAHLEPDCSDKANQALYDALPASTSETSHFPEFITAEDTSMTSELHIRKTHPNSPQHDSGDKANQTVDYGSASIQSTGKDHDHDECTLQAAAALPSETCNGATQGDKYEIKDLPENATEHTKMFEQENSDKANLEPDCSDKANQALYDGSIMKKNVVIGELNRQTALESRGCSKALHNKISETNHSSKQSIGKNATGVQKDCCSIPTSLQDVTETRTRQASNKKTMGNTEAETSHVHSSADSFIALAAAGLMSMAIKIPFYTEDQDANGPPIEGLSEQELCIKCGKDGQLMKCSSCLLAAHDTCFGSSVTFDDSGQFYCPVCLFTKATKAYQKAIKMYSEARKNLSTFIGRKQLVEQHKQQTAVRQRAKENLNGCNASKRQGNHQSEVNNLSHSDEEHARQMKQQKTPAAQNADIVPTNKHYVLQNKRKRAQVADHEWPEENVEGRGESGNDDSSHKTRRSSQNKCSPAANQNVDADKEDVLTGSHQPEDSDEIEAISYDSSKQSSPPWHNLRNHKSRYQDKDTEIPSNSKKARGHHDEHMTSPSMKRNYACPPKRYSNPVVPTGRRKKLCWTEEEEAALREAMAKFTPRDNGPIPWIQVLEYGRDVFHRTRLPDDLRVKWRNMKKKSGS</sequence>
<dbReference type="AlphaFoldDB" id="A0A8J5RGC2"/>
<dbReference type="PANTHER" id="PTHR47863:SF4">
    <property type="entry name" value="RING_FYVE_PHD ZINC FINGER SUPERFAMILY PROTEIN"/>
    <property type="match status" value="1"/>
</dbReference>
<reference evidence="3" key="2">
    <citation type="submission" date="2021-02" db="EMBL/GenBank/DDBJ databases">
        <authorList>
            <person name="Kimball J.A."/>
            <person name="Haas M.W."/>
            <person name="Macchietto M."/>
            <person name="Kono T."/>
            <person name="Duquette J."/>
            <person name="Shao M."/>
        </authorList>
    </citation>
    <scope>NUCLEOTIDE SEQUENCE</scope>
    <source>
        <tissue evidence="3">Fresh leaf tissue</tissue>
    </source>
</reference>
<evidence type="ECO:0000313" key="3">
    <source>
        <dbReference type="EMBL" id="KAG8058940.1"/>
    </source>
</evidence>
<dbReference type="OrthoDB" id="785443at2759"/>
<evidence type="ECO:0000313" key="4">
    <source>
        <dbReference type="Proteomes" id="UP000729402"/>
    </source>
</evidence>
<dbReference type="PROSITE" id="PS50090">
    <property type="entry name" value="MYB_LIKE"/>
    <property type="match status" value="1"/>
</dbReference>
<feature type="region of interest" description="Disordered" evidence="1">
    <location>
        <begin position="23"/>
        <end position="74"/>
    </location>
</feature>
<dbReference type="EMBL" id="JAAALK010000287">
    <property type="protein sequence ID" value="KAG8058940.1"/>
    <property type="molecule type" value="Genomic_DNA"/>
</dbReference>
<protein>
    <recommendedName>
        <fullName evidence="2">Myb-like domain-containing protein</fullName>
    </recommendedName>
</protein>
<feature type="domain" description="Myb-like" evidence="2">
    <location>
        <begin position="572"/>
        <end position="633"/>
    </location>
</feature>
<comment type="caution">
    <text evidence="3">The sequence shown here is derived from an EMBL/GenBank/DDBJ whole genome shotgun (WGS) entry which is preliminary data.</text>
</comment>
<accession>A0A8J5RGC2</accession>
<feature type="compositionally biased region" description="Polar residues" evidence="1">
    <location>
        <begin position="60"/>
        <end position="74"/>
    </location>
</feature>
<dbReference type="Proteomes" id="UP000729402">
    <property type="component" value="Unassembled WGS sequence"/>
</dbReference>
<evidence type="ECO:0000259" key="2">
    <source>
        <dbReference type="PROSITE" id="PS50090"/>
    </source>
</evidence>
<dbReference type="PANTHER" id="PTHR47863">
    <property type="entry name" value="RING/FYVE/PHD ZINC FINGER SUPERFAMILY PROTEIN"/>
    <property type="match status" value="1"/>
</dbReference>
<feature type="region of interest" description="Disordered" evidence="1">
    <location>
        <begin position="221"/>
        <end position="242"/>
    </location>
</feature>
<gene>
    <name evidence="3" type="ORF">GUJ93_ZPchr0002g26024</name>
</gene>
<name>A0A8J5RGC2_ZIZPA</name>
<feature type="compositionally biased region" description="Polar residues" evidence="1">
    <location>
        <begin position="507"/>
        <end position="516"/>
    </location>
</feature>